<dbReference type="SUPFAM" id="SSF75304">
    <property type="entry name" value="Amidase signature (AS) enzymes"/>
    <property type="match status" value="1"/>
</dbReference>
<keyword evidence="2" id="KW-1185">Reference proteome</keyword>
<accession>A0A8T2YZZ9</accession>
<dbReference type="Proteomes" id="UP000807159">
    <property type="component" value="Chromosome 4"/>
</dbReference>
<dbReference type="EMBL" id="JACEGQ020000004">
    <property type="protein sequence ID" value="KAH8510576.1"/>
    <property type="molecule type" value="Genomic_DNA"/>
</dbReference>
<organism evidence="1 2">
    <name type="scientific">Populus deltoides</name>
    <name type="common">Eastern poplar</name>
    <name type="synonym">Eastern cottonwood</name>
    <dbReference type="NCBI Taxonomy" id="3696"/>
    <lineage>
        <taxon>Eukaryota</taxon>
        <taxon>Viridiplantae</taxon>
        <taxon>Streptophyta</taxon>
        <taxon>Embryophyta</taxon>
        <taxon>Tracheophyta</taxon>
        <taxon>Spermatophyta</taxon>
        <taxon>Magnoliopsida</taxon>
        <taxon>eudicotyledons</taxon>
        <taxon>Gunneridae</taxon>
        <taxon>Pentapetalae</taxon>
        <taxon>rosids</taxon>
        <taxon>fabids</taxon>
        <taxon>Malpighiales</taxon>
        <taxon>Salicaceae</taxon>
        <taxon>Saliceae</taxon>
        <taxon>Populus</taxon>
    </lineage>
</organism>
<sequence length="93" mass="9795">MSDNKLDALVTPSASVAPVLANGAFPGINVSSGYDGMGVPFGIKGKEPQLIQIASGFEQATKIRKRPTFSAGKTSRETSCFLSTSINNYLGKR</sequence>
<proteinExistence type="predicted"/>
<dbReference type="PANTHER" id="PTHR42678">
    <property type="entry name" value="AMIDASE"/>
    <property type="match status" value="1"/>
</dbReference>
<protein>
    <recommendedName>
        <fullName evidence="3">Amidase domain-containing protein</fullName>
    </recommendedName>
</protein>
<dbReference type="Gene3D" id="3.90.1300.10">
    <property type="entry name" value="Amidase signature (AS) domain"/>
    <property type="match status" value="1"/>
</dbReference>
<dbReference type="PANTHER" id="PTHR42678:SF34">
    <property type="entry name" value="OS04G0183300 PROTEIN"/>
    <property type="match status" value="1"/>
</dbReference>
<name>A0A8T2YZZ9_POPDE</name>
<evidence type="ECO:0000313" key="2">
    <source>
        <dbReference type="Proteomes" id="UP000807159"/>
    </source>
</evidence>
<gene>
    <name evidence="1" type="ORF">H0E87_008216</name>
</gene>
<comment type="caution">
    <text evidence="1">The sequence shown here is derived from an EMBL/GenBank/DDBJ whole genome shotgun (WGS) entry which is preliminary data.</text>
</comment>
<dbReference type="InterPro" id="IPR036928">
    <property type="entry name" value="AS_sf"/>
</dbReference>
<evidence type="ECO:0000313" key="1">
    <source>
        <dbReference type="EMBL" id="KAH8510576.1"/>
    </source>
</evidence>
<evidence type="ECO:0008006" key="3">
    <source>
        <dbReference type="Google" id="ProtNLM"/>
    </source>
</evidence>
<reference evidence="1" key="1">
    <citation type="journal article" date="2021" name="J. Hered.">
        <title>Genome Assembly of Salicaceae Populus deltoides (Eastern Cottonwood) I-69 Based on Nanopore Sequencing and Hi-C Technologies.</title>
        <authorList>
            <person name="Bai S."/>
            <person name="Wu H."/>
            <person name="Zhang J."/>
            <person name="Pan Z."/>
            <person name="Zhao W."/>
            <person name="Li Z."/>
            <person name="Tong C."/>
        </authorList>
    </citation>
    <scope>NUCLEOTIDE SEQUENCE</scope>
    <source>
        <tissue evidence="1">Leaf</tissue>
    </source>
</reference>
<dbReference type="AlphaFoldDB" id="A0A8T2YZZ9"/>